<feature type="chain" id="PRO_5015713964" evidence="10">
    <location>
        <begin position="20"/>
        <end position="358"/>
    </location>
</feature>
<dbReference type="SUPFAM" id="SSF53649">
    <property type="entry name" value="Alkaline phosphatase-like"/>
    <property type="match status" value="1"/>
</dbReference>
<feature type="binding site" evidence="8">
    <location>
        <position position="254"/>
    </location>
    <ligand>
        <name>Zn(2+)</name>
        <dbReference type="ChEBI" id="CHEBI:29105"/>
        <label>2</label>
    </ligand>
</feature>
<evidence type="ECO:0000256" key="8">
    <source>
        <dbReference type="PIRSR" id="PIRSR601952-2"/>
    </source>
</evidence>
<dbReference type="GO" id="GO:0004035">
    <property type="term" value="F:alkaline phosphatase activity"/>
    <property type="evidence" value="ECO:0007669"/>
    <property type="project" value="UniProtKB-EC"/>
</dbReference>
<name>A0A2S2DTK5_9BACT</name>
<dbReference type="EMBL" id="CP029346">
    <property type="protein sequence ID" value="AWL08157.1"/>
    <property type="molecule type" value="Genomic_DNA"/>
</dbReference>
<dbReference type="PRINTS" id="PR00113">
    <property type="entry name" value="ALKPHPHTASE"/>
</dbReference>
<comment type="similarity">
    <text evidence="1 9">Belongs to the alkaline phosphatase family.</text>
</comment>
<accession>A0A2S2DTK5</accession>
<dbReference type="InterPro" id="IPR018299">
    <property type="entry name" value="Alkaline_phosphatase_AS"/>
</dbReference>
<keyword evidence="2" id="KW-0597">Phosphoprotein</keyword>
<evidence type="ECO:0000256" key="5">
    <source>
        <dbReference type="ARBA" id="ARBA00022833"/>
    </source>
</evidence>
<keyword evidence="4 11" id="KW-0378">Hydrolase</keyword>
<evidence type="ECO:0000256" key="7">
    <source>
        <dbReference type="PIRSR" id="PIRSR601952-1"/>
    </source>
</evidence>
<keyword evidence="10" id="KW-0732">Signal</keyword>
<dbReference type="GO" id="GO:0046872">
    <property type="term" value="F:metal ion binding"/>
    <property type="evidence" value="ECO:0007669"/>
    <property type="project" value="UniProtKB-KW"/>
</dbReference>
<evidence type="ECO:0000256" key="3">
    <source>
        <dbReference type="ARBA" id="ARBA00022723"/>
    </source>
</evidence>
<gene>
    <name evidence="11" type="primary">phoA</name>
    <name evidence="11" type="ORF">HME7025_00274</name>
</gene>
<keyword evidence="6 8" id="KW-0460">Magnesium</keyword>
<dbReference type="SMART" id="SM00098">
    <property type="entry name" value="alkPPc"/>
    <property type="match status" value="1"/>
</dbReference>
<dbReference type="CDD" id="cd16012">
    <property type="entry name" value="ALP"/>
    <property type="match status" value="1"/>
</dbReference>
<dbReference type="PROSITE" id="PS00123">
    <property type="entry name" value="ALKALINE_PHOSPHATASE"/>
    <property type="match status" value="1"/>
</dbReference>
<feature type="binding site" evidence="8">
    <location>
        <position position="245"/>
    </location>
    <ligand>
        <name>Mg(2+)</name>
        <dbReference type="ChEBI" id="CHEBI:18420"/>
    </ligand>
</feature>
<evidence type="ECO:0000256" key="2">
    <source>
        <dbReference type="ARBA" id="ARBA00022553"/>
    </source>
</evidence>
<proteinExistence type="inferred from homology"/>
<feature type="binding site" evidence="8">
    <location>
        <position position="36"/>
    </location>
    <ligand>
        <name>Zn(2+)</name>
        <dbReference type="ChEBI" id="CHEBI:29105"/>
        <label>2</label>
    </ligand>
</feature>
<keyword evidence="12" id="KW-1185">Reference proteome</keyword>
<evidence type="ECO:0000256" key="4">
    <source>
        <dbReference type="ARBA" id="ARBA00022801"/>
    </source>
</evidence>
<reference evidence="12" key="1">
    <citation type="submission" date="2018-05" db="EMBL/GenBank/DDBJ databases">
        <title>Pseudarcicella sp. HME7025 Genome sequencing and assembly.</title>
        <authorList>
            <person name="Kim H."/>
            <person name="Kang H."/>
            <person name="Joh K."/>
        </authorList>
    </citation>
    <scope>NUCLEOTIDE SEQUENCE [LARGE SCALE GENOMIC DNA]</scope>
    <source>
        <strain evidence="12">HME7025</strain>
    </source>
</reference>
<feature type="active site" description="Phosphoserine intermediate" evidence="7">
    <location>
        <position position="77"/>
    </location>
</feature>
<comment type="cofactor">
    <cofactor evidence="8">
        <name>Mg(2+)</name>
        <dbReference type="ChEBI" id="CHEBI:18420"/>
    </cofactor>
    <text evidence="8">Binds 1 Mg(2+) ion.</text>
</comment>
<dbReference type="RefSeq" id="WP_109321926.1">
    <property type="nucleotide sequence ID" value="NZ_CP029346.1"/>
</dbReference>
<evidence type="ECO:0000256" key="9">
    <source>
        <dbReference type="RuleBase" id="RU003946"/>
    </source>
</evidence>
<dbReference type="Gene3D" id="3.40.720.10">
    <property type="entry name" value="Alkaline Phosphatase, subunit A"/>
    <property type="match status" value="1"/>
</dbReference>
<dbReference type="AlphaFoldDB" id="A0A2S2DTK5"/>
<feature type="binding site" evidence="8">
    <location>
        <position position="250"/>
    </location>
    <ligand>
        <name>Zn(2+)</name>
        <dbReference type="ChEBI" id="CHEBI:29105"/>
        <label>2</label>
    </ligand>
</feature>
<evidence type="ECO:0000313" key="12">
    <source>
        <dbReference type="Proteomes" id="UP000245468"/>
    </source>
</evidence>
<evidence type="ECO:0000256" key="6">
    <source>
        <dbReference type="ARBA" id="ARBA00022842"/>
    </source>
</evidence>
<dbReference type="KEGG" id="psez:HME7025_00274"/>
<evidence type="ECO:0000313" key="11">
    <source>
        <dbReference type="EMBL" id="AWL08157.1"/>
    </source>
</evidence>
<keyword evidence="5 8" id="KW-0862">Zinc</keyword>
<feature type="binding site" evidence="8">
    <location>
        <position position="36"/>
    </location>
    <ligand>
        <name>Mg(2+)</name>
        <dbReference type="ChEBI" id="CHEBI:18420"/>
    </ligand>
</feature>
<dbReference type="PANTHER" id="PTHR11596:SF5">
    <property type="entry name" value="ALKALINE PHOSPHATASE"/>
    <property type="match status" value="1"/>
</dbReference>
<sequence length="358" mass="38536">MKKVIPFILFSLLTLTAFGQTSKKNTPKNIIFLIGDGMGVSQIYAGLTANKGHLALERIRHIGFHKNQSSDNYVTDSAAGATAFSIGKKTYNGAIGVDATQTPQVTILELAEKKGLATGLVSTADITDATPAAFIAHQIKRNMHDEIAKDFLKTDVDIVVGGGRKSFDQRKDGQNILDSLKAKKYQVVESLAEMNAIKQGKFVYLYAPGDPKKFSEGRGEVLLDASKKSLELLSKNPKGFFVMIEGGQIDWGGHANDANYAATEMVDFNKSIAAALDFAEKDKETLVVITADHETGGMGLLGGDMTTGEIKASFITKGHTGQMVPVFAFGPGSEAFQGIYQNTAIFDKMKAALRLSQK</sequence>
<dbReference type="InterPro" id="IPR001952">
    <property type="entry name" value="Alkaline_phosphatase"/>
</dbReference>
<feature type="binding site" evidence="8">
    <location>
        <position position="292"/>
    </location>
    <ligand>
        <name>Zn(2+)</name>
        <dbReference type="ChEBI" id="CHEBI:29105"/>
        <label>2</label>
    </ligand>
</feature>
<feature type="binding site" evidence="8">
    <location>
        <position position="130"/>
    </location>
    <ligand>
        <name>Mg(2+)</name>
        <dbReference type="ChEBI" id="CHEBI:18420"/>
    </ligand>
</feature>
<dbReference type="Pfam" id="PF00245">
    <property type="entry name" value="Alk_phosphatase"/>
    <property type="match status" value="2"/>
</dbReference>
<comment type="cofactor">
    <cofactor evidence="8">
        <name>Zn(2+)</name>
        <dbReference type="ChEBI" id="CHEBI:29105"/>
    </cofactor>
    <text evidence="8">Binds 2 Zn(2+) ions.</text>
</comment>
<dbReference type="OrthoDB" id="9794455at2"/>
<protein>
    <submittedName>
        <fullName evidence="11">Alkaline phosphatase</fullName>
        <ecNumber evidence="11">3.1.3.1</ecNumber>
    </submittedName>
</protein>
<dbReference type="Proteomes" id="UP000245468">
    <property type="component" value="Chromosome"/>
</dbReference>
<feature type="binding site" evidence="8">
    <location>
        <position position="128"/>
    </location>
    <ligand>
        <name>Mg(2+)</name>
        <dbReference type="ChEBI" id="CHEBI:18420"/>
    </ligand>
</feature>
<evidence type="ECO:0000256" key="1">
    <source>
        <dbReference type="ARBA" id="ARBA00005984"/>
    </source>
</evidence>
<feature type="binding site" evidence="8">
    <location>
        <position position="293"/>
    </location>
    <ligand>
        <name>Zn(2+)</name>
        <dbReference type="ChEBI" id="CHEBI:29105"/>
        <label>2</label>
    </ligand>
</feature>
<evidence type="ECO:0000256" key="10">
    <source>
        <dbReference type="SAM" id="SignalP"/>
    </source>
</evidence>
<organism evidence="11 12">
    <name type="scientific">Aquirufa nivalisilvae</name>
    <dbReference type="NCBI Taxonomy" id="2516557"/>
    <lineage>
        <taxon>Bacteria</taxon>
        <taxon>Pseudomonadati</taxon>
        <taxon>Bacteroidota</taxon>
        <taxon>Cytophagia</taxon>
        <taxon>Cytophagales</taxon>
        <taxon>Flectobacillaceae</taxon>
        <taxon>Aquirufa</taxon>
    </lineage>
</organism>
<dbReference type="PANTHER" id="PTHR11596">
    <property type="entry name" value="ALKALINE PHOSPHATASE"/>
    <property type="match status" value="1"/>
</dbReference>
<dbReference type="InterPro" id="IPR017850">
    <property type="entry name" value="Alkaline_phosphatase_core_sf"/>
</dbReference>
<dbReference type="EC" id="3.1.3.1" evidence="11"/>
<keyword evidence="3 8" id="KW-0479">Metal-binding</keyword>
<feature type="signal peptide" evidence="10">
    <location>
        <begin position="1"/>
        <end position="19"/>
    </location>
</feature>